<organism evidence="2 3">
    <name type="scientific">Pleurodeles waltl</name>
    <name type="common">Iberian ribbed newt</name>
    <dbReference type="NCBI Taxonomy" id="8319"/>
    <lineage>
        <taxon>Eukaryota</taxon>
        <taxon>Metazoa</taxon>
        <taxon>Chordata</taxon>
        <taxon>Craniata</taxon>
        <taxon>Vertebrata</taxon>
        <taxon>Euteleostomi</taxon>
        <taxon>Amphibia</taxon>
        <taxon>Batrachia</taxon>
        <taxon>Caudata</taxon>
        <taxon>Salamandroidea</taxon>
        <taxon>Salamandridae</taxon>
        <taxon>Pleurodelinae</taxon>
        <taxon>Pleurodeles</taxon>
    </lineage>
</organism>
<accession>A0AAV7VRR4</accession>
<evidence type="ECO:0000313" key="2">
    <source>
        <dbReference type="EMBL" id="KAJ1203983.1"/>
    </source>
</evidence>
<evidence type="ECO:0000313" key="3">
    <source>
        <dbReference type="Proteomes" id="UP001066276"/>
    </source>
</evidence>
<dbReference type="EMBL" id="JANPWB010000003">
    <property type="protein sequence ID" value="KAJ1203983.1"/>
    <property type="molecule type" value="Genomic_DNA"/>
</dbReference>
<keyword evidence="3" id="KW-1185">Reference proteome</keyword>
<dbReference type="AlphaFoldDB" id="A0AAV7VRR4"/>
<sequence length="88" mass="9924">MDRHRLTTNGPTLRLATDLWIRLKDSGGRCFISFSEVESPWIGTRRRSRAGGTRRDVDAEEIKASQGEGMKLEKKRGLDLRPFHNGAG</sequence>
<dbReference type="Proteomes" id="UP001066276">
    <property type="component" value="Chromosome 2_1"/>
</dbReference>
<feature type="compositionally biased region" description="Basic and acidic residues" evidence="1">
    <location>
        <begin position="70"/>
        <end position="82"/>
    </location>
</feature>
<evidence type="ECO:0000256" key="1">
    <source>
        <dbReference type="SAM" id="MobiDB-lite"/>
    </source>
</evidence>
<name>A0AAV7VRR4_PLEWA</name>
<gene>
    <name evidence="2" type="ORF">NDU88_007764</name>
</gene>
<proteinExistence type="predicted"/>
<feature type="region of interest" description="Disordered" evidence="1">
    <location>
        <begin position="43"/>
        <end position="88"/>
    </location>
</feature>
<comment type="caution">
    <text evidence="2">The sequence shown here is derived from an EMBL/GenBank/DDBJ whole genome shotgun (WGS) entry which is preliminary data.</text>
</comment>
<protein>
    <submittedName>
        <fullName evidence="2">Uncharacterized protein</fullName>
    </submittedName>
</protein>
<reference evidence="2" key="1">
    <citation type="journal article" date="2022" name="bioRxiv">
        <title>Sequencing and chromosome-scale assembly of the giantPleurodeles waltlgenome.</title>
        <authorList>
            <person name="Brown T."/>
            <person name="Elewa A."/>
            <person name="Iarovenko S."/>
            <person name="Subramanian E."/>
            <person name="Araus A.J."/>
            <person name="Petzold A."/>
            <person name="Susuki M."/>
            <person name="Suzuki K.-i.T."/>
            <person name="Hayashi T."/>
            <person name="Toyoda A."/>
            <person name="Oliveira C."/>
            <person name="Osipova E."/>
            <person name="Leigh N.D."/>
            <person name="Simon A."/>
            <person name="Yun M.H."/>
        </authorList>
    </citation>
    <scope>NUCLEOTIDE SEQUENCE</scope>
    <source>
        <strain evidence="2">20211129_DDA</strain>
        <tissue evidence="2">Liver</tissue>
    </source>
</reference>
<feature type="compositionally biased region" description="Basic and acidic residues" evidence="1">
    <location>
        <begin position="53"/>
        <end position="63"/>
    </location>
</feature>